<dbReference type="AlphaFoldDB" id="A0A495W3M2"/>
<evidence type="ECO:0000313" key="1">
    <source>
        <dbReference type="EMBL" id="RKT55355.1"/>
    </source>
</evidence>
<protein>
    <submittedName>
        <fullName evidence="1">Uncharacterized protein</fullName>
    </submittedName>
</protein>
<dbReference type="RefSeq" id="WP_121007070.1">
    <property type="nucleotide sequence ID" value="NZ_RBXO01000001.1"/>
</dbReference>
<dbReference type="Proteomes" id="UP000282084">
    <property type="component" value="Unassembled WGS sequence"/>
</dbReference>
<name>A0A495W3M2_9PSEU</name>
<organism evidence="1 2">
    <name type="scientific">Saccharothrix australiensis</name>
    <dbReference type="NCBI Taxonomy" id="2072"/>
    <lineage>
        <taxon>Bacteria</taxon>
        <taxon>Bacillati</taxon>
        <taxon>Actinomycetota</taxon>
        <taxon>Actinomycetes</taxon>
        <taxon>Pseudonocardiales</taxon>
        <taxon>Pseudonocardiaceae</taxon>
        <taxon>Saccharothrix</taxon>
    </lineage>
</organism>
<evidence type="ECO:0000313" key="2">
    <source>
        <dbReference type="Proteomes" id="UP000282084"/>
    </source>
</evidence>
<keyword evidence="2" id="KW-1185">Reference proteome</keyword>
<reference evidence="1 2" key="1">
    <citation type="submission" date="2018-10" db="EMBL/GenBank/DDBJ databases">
        <title>Sequencing the genomes of 1000 actinobacteria strains.</title>
        <authorList>
            <person name="Klenk H.-P."/>
        </authorList>
    </citation>
    <scope>NUCLEOTIDE SEQUENCE [LARGE SCALE GENOMIC DNA]</scope>
    <source>
        <strain evidence="1 2">DSM 43800</strain>
    </source>
</reference>
<proteinExistence type="predicted"/>
<gene>
    <name evidence="1" type="ORF">C8E97_4019</name>
</gene>
<dbReference type="OrthoDB" id="981250at2"/>
<sequence>MGYDLHITRVDHWTDADRAPISRGEWESFARQRLAEGGEVTFGETGTESVFGFDCGTGDVVSLHWWRDQVTVTGITEVRSVAALRWISEALAARLIGDDGEAY</sequence>
<accession>A0A495W3M2</accession>
<dbReference type="EMBL" id="RBXO01000001">
    <property type="protein sequence ID" value="RKT55355.1"/>
    <property type="molecule type" value="Genomic_DNA"/>
</dbReference>
<comment type="caution">
    <text evidence="1">The sequence shown here is derived from an EMBL/GenBank/DDBJ whole genome shotgun (WGS) entry which is preliminary data.</text>
</comment>